<organism evidence="2 3">
    <name type="scientific">Roseibium polysiphoniae</name>
    <dbReference type="NCBI Taxonomy" id="2571221"/>
    <lineage>
        <taxon>Bacteria</taxon>
        <taxon>Pseudomonadati</taxon>
        <taxon>Pseudomonadota</taxon>
        <taxon>Alphaproteobacteria</taxon>
        <taxon>Hyphomicrobiales</taxon>
        <taxon>Stappiaceae</taxon>
        <taxon>Roseibium</taxon>
    </lineage>
</organism>
<evidence type="ECO:0000313" key="2">
    <source>
        <dbReference type="EMBL" id="MBD8875277.1"/>
    </source>
</evidence>
<dbReference type="SMART" id="SM00450">
    <property type="entry name" value="RHOD"/>
    <property type="match status" value="1"/>
</dbReference>
<dbReference type="RefSeq" id="WP_192107191.1">
    <property type="nucleotide sequence ID" value="NZ_JACYXJ010000001.1"/>
</dbReference>
<accession>A0ABR9C5X3</accession>
<gene>
    <name evidence="2" type="ORF">IG617_03145</name>
</gene>
<sequence length="131" mass="14635">MAKLKISSAELVARARARIREVETQDGIAMMVDPDVVIVDLRDVRERQRSGFIPGSFHCPRGMAEFWVDPESPYFKDVFGEAKTFVFHCAAGWRSALTTATLNDMGFECAHLKDGFVDWVKAGGPVEKPED</sequence>
<dbReference type="PANTHER" id="PTHR44086">
    <property type="entry name" value="THIOSULFATE SULFURTRANSFERASE RDL2, MITOCHONDRIAL-RELATED"/>
    <property type="match status" value="1"/>
</dbReference>
<reference evidence="2 3" key="1">
    <citation type="submission" date="2020-09" db="EMBL/GenBank/DDBJ databases">
        <title>The genome sequence of type strain Labrenzia polysiphoniae KACC 19711.</title>
        <authorList>
            <person name="Liu Y."/>
        </authorList>
    </citation>
    <scope>NUCLEOTIDE SEQUENCE [LARGE SCALE GENOMIC DNA]</scope>
    <source>
        <strain evidence="2 3">KACC 19711</strain>
    </source>
</reference>
<dbReference type="PANTHER" id="PTHR44086:SF13">
    <property type="entry name" value="THIOSULFATE SULFURTRANSFERASE PSPE"/>
    <property type="match status" value="1"/>
</dbReference>
<dbReference type="Pfam" id="PF00581">
    <property type="entry name" value="Rhodanese"/>
    <property type="match status" value="1"/>
</dbReference>
<name>A0ABR9C5X3_9HYPH</name>
<evidence type="ECO:0000259" key="1">
    <source>
        <dbReference type="PROSITE" id="PS50206"/>
    </source>
</evidence>
<dbReference type="CDD" id="cd01447">
    <property type="entry name" value="Polysulfide_ST"/>
    <property type="match status" value="1"/>
</dbReference>
<keyword evidence="3" id="KW-1185">Reference proteome</keyword>
<dbReference type="InterPro" id="IPR001763">
    <property type="entry name" value="Rhodanese-like_dom"/>
</dbReference>
<proteinExistence type="predicted"/>
<comment type="caution">
    <text evidence="2">The sequence shown here is derived from an EMBL/GenBank/DDBJ whole genome shotgun (WGS) entry which is preliminary data.</text>
</comment>
<protein>
    <submittedName>
        <fullName evidence="2">Rhodanese-like domain-containing protein</fullName>
    </submittedName>
</protein>
<feature type="domain" description="Rhodanese" evidence="1">
    <location>
        <begin position="32"/>
        <end position="128"/>
    </location>
</feature>
<dbReference type="EMBL" id="JACYXJ010000001">
    <property type="protein sequence ID" value="MBD8875277.1"/>
    <property type="molecule type" value="Genomic_DNA"/>
</dbReference>
<evidence type="ECO:0000313" key="3">
    <source>
        <dbReference type="Proteomes" id="UP000615687"/>
    </source>
</evidence>
<dbReference type="InterPro" id="IPR036873">
    <property type="entry name" value="Rhodanese-like_dom_sf"/>
</dbReference>
<dbReference type="SUPFAM" id="SSF52821">
    <property type="entry name" value="Rhodanese/Cell cycle control phosphatase"/>
    <property type="match status" value="1"/>
</dbReference>
<dbReference type="Gene3D" id="3.40.250.10">
    <property type="entry name" value="Rhodanese-like domain"/>
    <property type="match status" value="1"/>
</dbReference>
<dbReference type="PROSITE" id="PS50206">
    <property type="entry name" value="RHODANESE_3"/>
    <property type="match status" value="1"/>
</dbReference>
<dbReference type="Proteomes" id="UP000615687">
    <property type="component" value="Unassembled WGS sequence"/>
</dbReference>